<keyword evidence="2" id="KW-1185">Reference proteome</keyword>
<gene>
    <name evidence="1" type="ORF">ELY33_17080</name>
</gene>
<dbReference type="EMBL" id="RZHG01000030">
    <property type="protein sequence ID" value="RUR26821.1"/>
    <property type="molecule type" value="Genomic_DNA"/>
</dbReference>
<protein>
    <submittedName>
        <fullName evidence="1">Uncharacterized protein</fullName>
    </submittedName>
</protein>
<reference evidence="1 2" key="1">
    <citation type="submission" date="2018-12" db="EMBL/GenBank/DDBJ databases">
        <title>three novel Halomonas strain isolated from plants.</title>
        <authorList>
            <person name="Sun C."/>
        </authorList>
    </citation>
    <scope>NUCLEOTIDE SEQUENCE [LARGE SCALE GENOMIC DNA]</scope>
    <source>
        <strain evidence="1 2">DSM 19434</strain>
    </source>
</reference>
<evidence type="ECO:0000313" key="1">
    <source>
        <dbReference type="EMBL" id="RUR26821.1"/>
    </source>
</evidence>
<comment type="caution">
    <text evidence="1">The sequence shown here is derived from an EMBL/GenBank/DDBJ whole genome shotgun (WGS) entry which is preliminary data.</text>
</comment>
<dbReference type="Proteomes" id="UP000287336">
    <property type="component" value="Unassembled WGS sequence"/>
</dbReference>
<dbReference type="RefSeq" id="WP_126949105.1">
    <property type="nucleotide sequence ID" value="NZ_RZHG01000030.1"/>
</dbReference>
<sequence length="106" mass="12450">MSKASRARRFFDYEPWAEWEDEFVTEVYPLASWKIAEIAKKLDRTVDAVVSRAHVLSVKRPPHQLDYDAIWQLWQKGYNYSRIANRLGYLAPSVSYAVKAMQRGRV</sequence>
<accession>A0A433KF95</accession>
<evidence type="ECO:0000313" key="2">
    <source>
        <dbReference type="Proteomes" id="UP000287336"/>
    </source>
</evidence>
<proteinExistence type="predicted"/>
<name>A0A433KF95_9GAMM</name>
<dbReference type="AlphaFoldDB" id="A0A433KF95"/>
<organism evidence="1 2">
    <name type="scientific">Vreelandella andesensis</name>
    <dbReference type="NCBI Taxonomy" id="447567"/>
    <lineage>
        <taxon>Bacteria</taxon>
        <taxon>Pseudomonadati</taxon>
        <taxon>Pseudomonadota</taxon>
        <taxon>Gammaproteobacteria</taxon>
        <taxon>Oceanospirillales</taxon>
        <taxon>Halomonadaceae</taxon>
        <taxon>Vreelandella</taxon>
    </lineage>
</organism>